<dbReference type="Proteomes" id="UP001516400">
    <property type="component" value="Unassembled WGS sequence"/>
</dbReference>
<comment type="caution">
    <text evidence="6">The sequence shown here is derived from an EMBL/GenBank/DDBJ whole genome shotgun (WGS) entry which is preliminary data.</text>
</comment>
<accession>A0ABD2NEF5</accession>
<comment type="similarity">
    <text evidence="1">Belongs to the VPS13 family.</text>
</comment>
<gene>
    <name evidence="6" type="ORF">HHI36_012507</name>
</gene>
<feature type="domain" description="Vacuolar protein sorting-associated protein 13 VPS13 adaptor binding" evidence="4">
    <location>
        <begin position="1256"/>
        <end position="1697"/>
    </location>
</feature>
<dbReference type="InterPro" id="IPR009543">
    <property type="entry name" value="VPS13_VAB"/>
</dbReference>
<organism evidence="6 7">
    <name type="scientific">Cryptolaemus montrouzieri</name>
    <dbReference type="NCBI Taxonomy" id="559131"/>
    <lineage>
        <taxon>Eukaryota</taxon>
        <taxon>Metazoa</taxon>
        <taxon>Ecdysozoa</taxon>
        <taxon>Arthropoda</taxon>
        <taxon>Hexapoda</taxon>
        <taxon>Insecta</taxon>
        <taxon>Pterygota</taxon>
        <taxon>Neoptera</taxon>
        <taxon>Endopterygota</taxon>
        <taxon>Coleoptera</taxon>
        <taxon>Polyphaga</taxon>
        <taxon>Cucujiformia</taxon>
        <taxon>Coccinelloidea</taxon>
        <taxon>Coccinellidae</taxon>
        <taxon>Scymninae</taxon>
        <taxon>Scymnini</taxon>
        <taxon>Cryptolaemus</taxon>
    </lineage>
</organism>
<proteinExistence type="inferred from homology"/>
<dbReference type="Pfam" id="PF25033">
    <property type="entry name" value="VPS13_M"/>
    <property type="match status" value="1"/>
</dbReference>
<dbReference type="PANTHER" id="PTHR16166:SF93">
    <property type="entry name" value="INTERMEMBRANE LIPID TRANSFER PROTEIN VPS13"/>
    <property type="match status" value="1"/>
</dbReference>
<evidence type="ECO:0000259" key="5">
    <source>
        <dbReference type="Pfam" id="PF25037"/>
    </source>
</evidence>
<evidence type="ECO:0000256" key="2">
    <source>
        <dbReference type="SAM" id="MobiDB-lite"/>
    </source>
</evidence>
<feature type="compositionally biased region" description="Acidic residues" evidence="2">
    <location>
        <begin position="984"/>
        <end position="1000"/>
    </location>
</feature>
<keyword evidence="7" id="KW-1185">Reference proteome</keyword>
<sequence length="2422" mass="278487">MTMDVALMSYGPAYQLSVNTILLTDKMHTTSSGQYLDLLYSPLPSNIDILTVLYRKVSAGCPDFWSHFHGVETSLVADFGNLNLLLHQESIHTLIKYSKYFTNKISPTIPSSLKCGIYNFYLGIKNILHKKTNVPVPPGSVKFSHSARLMDLNVRICDSDFDIINIQLSGLEMDFLFRANERFVFRSFLSHIVVEHLSEITLYNKILYTDEDKVFELKYVRHAPNFNNIHDLSPNHEDGLTDGSFKFHLGQIHFTFLYKLIVQIQRFIVNLEALPYLSRFIISLKKGIHCATDTFRSNSKIQLSLNLCGPILLLPQKSSSPNILVVDTGDFHVENFFKEGSTDFVENILLKWSNITVTRGVITLTSTIEMQEPLVEPFQLNVDIKKFSYDKNHLKSWDIDGIIDLIEITLGQRDLSTILSIYTENIGEGKIIDLLPTSNDTQLDQQENWDTVKNLEAFFCESRQKKMVVKFAIDGLKLSLFFDSGELLSSPIRDLNHGMCQCEISDVSLYSVMYTDQSLDGKLSVDKITVEEMGPNANGYDKGILQSPIDDNKNNNCNITVNKPPIIDITFHRNKSGDRSMDLIIGRLGLNLSVPFCEKLTMFILECLPKDVDLGFINHGYEADTTVETIVPTQNKKGLTISFRLNKPELIFYVETTSNTKRYFVTRCEILADYSRHANRLNFAISFSGLHTLFYDFGVNHSEPYVMLRHCDIELCKNYSEEKGTSISASISSIYVQICSAIMHSVTDILNDISEHFKVPIEEINHAKLRKMSSMNEEIEDLWEPKKLNNYVLKYTDCAELFSKKGVLHEVFVVPKFEVVLIFEMEETKVLLLKSSVEITLYNWSELLNCTCELTLQVNYFNERMQCWEPLIEPIAVDEGEYKPWDILIKVFQDKAMPMLNCDENKKKKRTFKPKASCTTTEDEDSGDDMMFLEPINNFPNRSNRRVKNSLSTFLDDSDSENEEGTMEKLAAAISDLFTGDWNENEDSDCEPSSDGEDSEENVRFPEPEEDSIQYKKATYILIDSKEVLNVTLTPAVLKLFRDLFTLYSNKTLSIKSNKNFINLTNDIGPKSRIELYERCTENNDEDQDILICTKTFENVDSPPNSPVKYSTPFNDENNDKDSCNTDGAEVHLELNYDFKTISTLKFPQETTPELYERINQHFLKIYVPNFLLLQTNCSRSNWAKLLKLQPESGQNQEIYLVAKHSIGKHGRDLVIGSPLSIKNETCHAINVLYQPSVLQQMNLEPVGDMTNPFETTMRIAILEPHEEYNVPLFIAYHCKLFFQPAYAEGNYTSSRIWWKDLAAEMDSTCNLICKRKDTNNSDVFALRISMKKNLQLSKPNISLIPNYTISLLPPLIINNCLPYTILIKNDELKQNFKIEPGEKCSLYSLDITKDQKISVNVECSKETWYGFFTLTPHLDEKFFVLSSTASGSNKLLALNVRSEREKSCQIFIYTSYWIVNKTELPLKMKASASNTVMESHSEEILMFTYKRHGRQTLSVKVYDSNWSNEFGLECAGTTGLVICKDSERKKKYLFFLTISPSRMYPRLTKIVILLPSFLIRNETAKHLRIMEENEKTDLWIDVAPQQTITFWPETSSMQMYVKYRHSKVISQAFFISTAHRTVLRMDKGTAVVVEVTGGVTDSFKIIFTDYVPGDAPVHVLNYCADLFLKIQQQEQGQVTLLSPYHSLLYTWDDPTRLRQLVWNVYNNKGSGFLLNIFKDGYGEERIRFHSVTPSSVTTLSSSEDDSDSSDSVRTTLNKKVRRDKVIIYWLCYRNGSQRTLLFTQELRIFNHVMKTVFHDKCNIEMLFSMSGMGLSIFTSENSKKEKMYLSMSDMPAIWEVNVGHRWKILTLELASWIEDKYKLQYKKCQLKDYIHIDFEKMFMLKPFFAELRRTYSPAVYFHLRKGEREQYYNLKIHALQIDNKDSNSIMLHPIPSLSLKGSEPFIDFSLSKLVSKQYSVYRYVNIAVGDFNLNIESDLLTELSDLLAYGKKCTEEVRYTLASDMTKVHSPVDSFKIDKSNKKPVIEVFRMSNFNIRLNIANRTHLSVIHRRDAFNTVLNFLFPMNISPYMPQEGVHHKICSVEESNLLDSFWNVMKDVFEKVLTQFLQQYYSHVLGLQVLVNTFAIQSFSLTANIPCDPAQMASVLHHGSRCLLGHINMSPAALEQSIIDIFANQNVEYIQRIRRHGSYQKSDIMPRSITASCRNFHCGVPIALNQLIIRNQNANMNNDGEMFFRTTAKVLFSLVTRHPDEKTDCVELAREALKRASILGEPIKIHQRLTRYRNTYVGLKPMSIYESIGQYLLETVANGRFSTDNYWGHAATDKIGKSIVLISLEHLFKINKCHLWGSWEVEWSIELDDILSMPQVINGELILSLRPSKRRSSEEMKINGSKDVLCWLREKIEQAIIVSLEEKSWSLTDN</sequence>
<protein>
    <recommendedName>
        <fullName evidence="8">Vacuolar protein sorting-associated protein 13A</fullName>
    </recommendedName>
</protein>
<dbReference type="InterPro" id="IPR056748">
    <property type="entry name" value="VPS13-like_C"/>
</dbReference>
<dbReference type="Pfam" id="PF25036">
    <property type="entry name" value="VPS13_VAB"/>
    <property type="match status" value="1"/>
</dbReference>
<evidence type="ECO:0000259" key="3">
    <source>
        <dbReference type="Pfam" id="PF25033"/>
    </source>
</evidence>
<dbReference type="EMBL" id="JABFTP020000103">
    <property type="protein sequence ID" value="KAL3277155.1"/>
    <property type="molecule type" value="Genomic_DNA"/>
</dbReference>
<name>A0ABD2NEF5_9CUCU</name>
<evidence type="ECO:0000256" key="1">
    <source>
        <dbReference type="ARBA" id="ARBA00006545"/>
    </source>
</evidence>
<reference evidence="6 7" key="1">
    <citation type="journal article" date="2021" name="BMC Biol.">
        <title>Horizontally acquired antibacterial genes associated with adaptive radiation of ladybird beetles.</title>
        <authorList>
            <person name="Li H.S."/>
            <person name="Tang X.F."/>
            <person name="Huang Y.H."/>
            <person name="Xu Z.Y."/>
            <person name="Chen M.L."/>
            <person name="Du X.Y."/>
            <person name="Qiu B.Y."/>
            <person name="Chen P.T."/>
            <person name="Zhang W."/>
            <person name="Slipinski A."/>
            <person name="Escalona H.E."/>
            <person name="Waterhouse R.M."/>
            <person name="Zwick A."/>
            <person name="Pang H."/>
        </authorList>
    </citation>
    <scope>NUCLEOTIDE SEQUENCE [LARGE SCALE GENOMIC DNA]</scope>
    <source>
        <strain evidence="6">SYSU2018</strain>
    </source>
</reference>
<dbReference type="InterPro" id="IPR056747">
    <property type="entry name" value="VPS13-like_M"/>
</dbReference>
<evidence type="ECO:0000313" key="6">
    <source>
        <dbReference type="EMBL" id="KAL3277155.1"/>
    </source>
</evidence>
<evidence type="ECO:0000313" key="7">
    <source>
        <dbReference type="Proteomes" id="UP001516400"/>
    </source>
</evidence>
<dbReference type="PANTHER" id="PTHR16166">
    <property type="entry name" value="VACUOLAR PROTEIN SORTING-ASSOCIATED PROTEIN VPS13"/>
    <property type="match status" value="1"/>
</dbReference>
<evidence type="ECO:0000259" key="4">
    <source>
        <dbReference type="Pfam" id="PF25036"/>
    </source>
</evidence>
<dbReference type="Pfam" id="PF25037">
    <property type="entry name" value="VPS13_C"/>
    <property type="match status" value="1"/>
</dbReference>
<feature type="domain" description="VPS13-like middle region" evidence="3">
    <location>
        <begin position="156"/>
        <end position="894"/>
    </location>
</feature>
<feature type="domain" description="Intermembrane lipid transfer protein VPS13-like C-terminal" evidence="5">
    <location>
        <begin position="2280"/>
        <end position="2387"/>
    </location>
</feature>
<feature type="region of interest" description="Disordered" evidence="2">
    <location>
        <begin position="984"/>
        <end position="1010"/>
    </location>
</feature>
<evidence type="ECO:0008006" key="8">
    <source>
        <dbReference type="Google" id="ProtNLM"/>
    </source>
</evidence>
<dbReference type="InterPro" id="IPR026847">
    <property type="entry name" value="VPS13"/>
</dbReference>